<evidence type="ECO:0000313" key="12">
    <source>
        <dbReference type="EMBL" id="MEW9807099.1"/>
    </source>
</evidence>
<evidence type="ECO:0000256" key="6">
    <source>
        <dbReference type="ARBA" id="ARBA00022692"/>
    </source>
</evidence>
<keyword evidence="13" id="KW-1185">Reference proteome</keyword>
<dbReference type="PANTHER" id="PTHR32196:SF71">
    <property type="entry name" value="AUTOINDUCER 2 IMPORT SYSTEM PERMEASE PROTEIN LSRD"/>
    <property type="match status" value="1"/>
</dbReference>
<reference evidence="12 13" key="1">
    <citation type="submission" date="2024-06" db="EMBL/GenBank/DDBJ databases">
        <authorList>
            <person name="Tuo L."/>
        </authorList>
    </citation>
    <scope>NUCLEOTIDE SEQUENCE [LARGE SCALE GENOMIC DNA]</scope>
    <source>
        <strain evidence="12 13">ZMM04-5</strain>
    </source>
</reference>
<feature type="transmembrane region" description="Helical" evidence="11">
    <location>
        <begin position="123"/>
        <end position="141"/>
    </location>
</feature>
<comment type="function">
    <text evidence="9">Part of the ABC transporter complex LsrABCD involved in autoinducer 2 (AI-2) import. Probably responsible for the translocation of the substrate across the membrane.</text>
</comment>
<feature type="transmembrane region" description="Helical" evidence="11">
    <location>
        <begin position="69"/>
        <end position="88"/>
    </location>
</feature>
<dbReference type="EMBL" id="JBFOCI010000004">
    <property type="protein sequence ID" value="MEW9807099.1"/>
    <property type="molecule type" value="Genomic_DNA"/>
</dbReference>
<evidence type="ECO:0000256" key="5">
    <source>
        <dbReference type="ARBA" id="ARBA00022519"/>
    </source>
</evidence>
<keyword evidence="6 11" id="KW-0812">Transmembrane</keyword>
<evidence type="ECO:0000256" key="7">
    <source>
        <dbReference type="ARBA" id="ARBA00022989"/>
    </source>
</evidence>
<evidence type="ECO:0000256" key="11">
    <source>
        <dbReference type="SAM" id="Phobius"/>
    </source>
</evidence>
<proteinExistence type="predicted"/>
<evidence type="ECO:0000256" key="4">
    <source>
        <dbReference type="ARBA" id="ARBA00022475"/>
    </source>
</evidence>
<evidence type="ECO:0000256" key="1">
    <source>
        <dbReference type="ARBA" id="ARBA00004651"/>
    </source>
</evidence>
<dbReference type="CDD" id="cd06579">
    <property type="entry name" value="TM_PBP1_transp_AraH_like"/>
    <property type="match status" value="1"/>
</dbReference>
<feature type="transmembrane region" description="Helical" evidence="11">
    <location>
        <begin position="94"/>
        <end position="111"/>
    </location>
</feature>
<dbReference type="RefSeq" id="WP_367724259.1">
    <property type="nucleotide sequence ID" value="NZ_JBFOCH010000068.1"/>
</dbReference>
<keyword evidence="8 11" id="KW-0472">Membrane</keyword>
<feature type="transmembrane region" description="Helical" evidence="11">
    <location>
        <begin position="289"/>
        <end position="307"/>
    </location>
</feature>
<evidence type="ECO:0000256" key="8">
    <source>
        <dbReference type="ARBA" id="ARBA00023136"/>
    </source>
</evidence>
<comment type="subunit">
    <text evidence="2">The complex is composed of two ATP-binding proteins (LsrA), two transmembrane proteins (LsrC and LsrD) and a solute-binding protein (LsrB).</text>
</comment>
<evidence type="ECO:0000313" key="13">
    <source>
        <dbReference type="Proteomes" id="UP001556196"/>
    </source>
</evidence>
<comment type="subcellular location">
    <subcellularLocation>
        <location evidence="1">Cell membrane</location>
        <topology evidence="1">Multi-pass membrane protein</topology>
    </subcellularLocation>
</comment>
<dbReference type="PANTHER" id="PTHR32196">
    <property type="entry name" value="ABC TRANSPORTER PERMEASE PROTEIN YPHD-RELATED-RELATED"/>
    <property type="match status" value="1"/>
</dbReference>
<accession>A0ABV3R194</accession>
<keyword evidence="7 11" id="KW-1133">Transmembrane helix</keyword>
<evidence type="ECO:0000256" key="9">
    <source>
        <dbReference type="ARBA" id="ARBA00025439"/>
    </source>
</evidence>
<keyword evidence="4" id="KW-1003">Cell membrane</keyword>
<keyword evidence="5" id="KW-0997">Cell inner membrane</keyword>
<evidence type="ECO:0000256" key="2">
    <source>
        <dbReference type="ARBA" id="ARBA00011262"/>
    </source>
</evidence>
<dbReference type="Proteomes" id="UP001556196">
    <property type="component" value="Unassembled WGS sequence"/>
</dbReference>
<gene>
    <name evidence="12" type="ORF">ABUE31_13990</name>
</gene>
<dbReference type="InterPro" id="IPR001851">
    <property type="entry name" value="ABC_transp_permease"/>
</dbReference>
<organism evidence="12 13">
    <name type="scientific">Mesorhizobium marinum</name>
    <dbReference type="NCBI Taxonomy" id="3228790"/>
    <lineage>
        <taxon>Bacteria</taxon>
        <taxon>Pseudomonadati</taxon>
        <taxon>Pseudomonadota</taxon>
        <taxon>Alphaproteobacteria</taxon>
        <taxon>Hyphomicrobiales</taxon>
        <taxon>Phyllobacteriaceae</taxon>
        <taxon>Mesorhizobium</taxon>
    </lineage>
</organism>
<evidence type="ECO:0000256" key="10">
    <source>
        <dbReference type="ARBA" id="ARBA00039381"/>
    </source>
</evidence>
<dbReference type="Pfam" id="PF02653">
    <property type="entry name" value="BPD_transp_2"/>
    <property type="match status" value="1"/>
</dbReference>
<feature type="transmembrane region" description="Helical" evidence="11">
    <location>
        <begin position="17"/>
        <end position="35"/>
    </location>
</feature>
<evidence type="ECO:0000256" key="3">
    <source>
        <dbReference type="ARBA" id="ARBA00022448"/>
    </source>
</evidence>
<comment type="caution">
    <text evidence="12">The sequence shown here is derived from an EMBL/GenBank/DDBJ whole genome shotgun (WGS) entry which is preliminary data.</text>
</comment>
<feature type="transmembrane region" description="Helical" evidence="11">
    <location>
        <begin position="210"/>
        <end position="230"/>
    </location>
</feature>
<feature type="transmembrane region" description="Helical" evidence="11">
    <location>
        <begin position="161"/>
        <end position="181"/>
    </location>
</feature>
<sequence length="317" mass="32443">MRQATTGAFASRDIPRIYWALGGLILIGMLSAPQFRTLSNLANIVEQSATLAVLALGQAFVIAGGMIDLSVGQLVGLITVVACMMFEAYPGMDAAVILGCLALAALVGLVNGELLNRLKMSPLILTFGMLSVLQGVIFMLTDRSVGQVAPSIAFLSNGRLLGVPVSVILVVAVAAAAYYALQRSIFGWHLLAMGNSAESARKAGLNLFSLTRVAFLVSGLCAGIAGLLVAGRLGTGFPNAGNGLELDAIVAVVLGGAPLKGGRVSVAGIIGAVLFLGVLNNLLNLLQVPAFTQIVVKGLIVIIAILADRPGKAAQAA</sequence>
<protein>
    <recommendedName>
        <fullName evidence="10">Autoinducer 2 import system permease protein LsrD</fullName>
    </recommendedName>
</protein>
<name>A0ABV3R194_9HYPH</name>
<keyword evidence="3" id="KW-0813">Transport</keyword>